<evidence type="ECO:0000256" key="1">
    <source>
        <dbReference type="SAM" id="MobiDB-lite"/>
    </source>
</evidence>
<dbReference type="InterPro" id="IPR000408">
    <property type="entry name" value="Reg_chr_condens"/>
</dbReference>
<dbReference type="AlphaFoldDB" id="A0A8J3P557"/>
<dbReference type="Gene3D" id="2.130.10.30">
    <property type="entry name" value="Regulator of chromosome condensation 1/beta-lactamase-inhibitor protein II"/>
    <property type="match status" value="2"/>
</dbReference>
<evidence type="ECO:0000313" key="3">
    <source>
        <dbReference type="EMBL" id="GIG04396.1"/>
    </source>
</evidence>
<evidence type="ECO:0008006" key="5">
    <source>
        <dbReference type="Google" id="ProtNLM"/>
    </source>
</evidence>
<proteinExistence type="predicted"/>
<keyword evidence="2" id="KW-0732">Signal</keyword>
<dbReference type="GO" id="GO:0005737">
    <property type="term" value="C:cytoplasm"/>
    <property type="evidence" value="ECO:0007669"/>
    <property type="project" value="TreeGrafter"/>
</dbReference>
<protein>
    <recommendedName>
        <fullName evidence="5">Alpha-tubulin suppressor-like RCC1 family protein</fullName>
    </recommendedName>
</protein>
<dbReference type="Pfam" id="PF13540">
    <property type="entry name" value="RCC1_2"/>
    <property type="match status" value="1"/>
</dbReference>
<evidence type="ECO:0000313" key="4">
    <source>
        <dbReference type="Proteomes" id="UP000630887"/>
    </source>
</evidence>
<evidence type="ECO:0000256" key="2">
    <source>
        <dbReference type="SAM" id="SignalP"/>
    </source>
</evidence>
<accession>A0A8J3P557</accession>
<gene>
    <name evidence="3" type="ORF">Cco03nite_10960</name>
</gene>
<reference evidence="3 4" key="1">
    <citation type="submission" date="2021-01" db="EMBL/GenBank/DDBJ databases">
        <title>Whole genome shotgun sequence of Catellatospora coxensis NBRC 107359.</title>
        <authorList>
            <person name="Komaki H."/>
            <person name="Tamura T."/>
        </authorList>
    </citation>
    <scope>NUCLEOTIDE SEQUENCE [LARGE SCALE GENOMIC DNA]</scope>
    <source>
        <strain evidence="3 4">NBRC 107359</strain>
    </source>
</reference>
<feature type="chain" id="PRO_5039104409" description="Alpha-tubulin suppressor-like RCC1 family protein" evidence="2">
    <location>
        <begin position="24"/>
        <end position="423"/>
    </location>
</feature>
<dbReference type="InterPro" id="IPR009091">
    <property type="entry name" value="RCC1/BLIP-II"/>
</dbReference>
<feature type="compositionally biased region" description="Gly residues" evidence="1">
    <location>
        <begin position="35"/>
        <end position="45"/>
    </location>
</feature>
<dbReference type="PRINTS" id="PR00633">
    <property type="entry name" value="RCCNDNSATION"/>
</dbReference>
<dbReference type="EMBL" id="BONI01000006">
    <property type="protein sequence ID" value="GIG04396.1"/>
    <property type="molecule type" value="Genomic_DNA"/>
</dbReference>
<sequence length="423" mass="41811">MRPITTGLRVLGVVAASTIIALAAPHAAGAEDVKGGGSHGGGGSQGKPKPKPKPELPVAGVESWGFNDSGQLGDGTLITRPSAVTARVPDEVRDVEGGGRFSLALLHNGTVKAWGDNGDGQLGDGTTIDRPVPGSVPNVRGVKALAAGGAHSLALLTNGTVLAWGDNDRGQLGDGTTDDRTTAVPVTGLTGLKVVGIAAGSQFSLALLADGTLRAWGDNRSGQLGIGEVGLDPQTTPVTVGGLAGVRVKQVDAGDSHALAVLGNGTVRGWGENSRAQVGNGTASTDPVPTPTQVVDLTGARTVNAGGFSSFAILVNGRVKGWGANGDGQLGLGTTATPQLRPAEAVGLTGVADISTAGSGAGLDGGFTVAISNGVIKAWGDNSSGQVGIGFTGFDPVLVPATVVTGLDKPKDVSTGFQFALAT</sequence>
<feature type="signal peptide" evidence="2">
    <location>
        <begin position="1"/>
        <end position="23"/>
    </location>
</feature>
<dbReference type="Proteomes" id="UP000630887">
    <property type="component" value="Unassembled WGS sequence"/>
</dbReference>
<keyword evidence="4" id="KW-1185">Reference proteome</keyword>
<feature type="region of interest" description="Disordered" evidence="1">
    <location>
        <begin position="30"/>
        <end position="60"/>
    </location>
</feature>
<comment type="caution">
    <text evidence="3">The sequence shown here is derived from an EMBL/GenBank/DDBJ whole genome shotgun (WGS) entry which is preliminary data.</text>
</comment>
<dbReference type="Pfam" id="PF00415">
    <property type="entry name" value="RCC1"/>
    <property type="match status" value="4"/>
</dbReference>
<dbReference type="PANTHER" id="PTHR45982">
    <property type="entry name" value="REGULATOR OF CHROMOSOME CONDENSATION"/>
    <property type="match status" value="1"/>
</dbReference>
<organism evidence="3 4">
    <name type="scientific">Catellatospora coxensis</name>
    <dbReference type="NCBI Taxonomy" id="310354"/>
    <lineage>
        <taxon>Bacteria</taxon>
        <taxon>Bacillati</taxon>
        <taxon>Actinomycetota</taxon>
        <taxon>Actinomycetes</taxon>
        <taxon>Micromonosporales</taxon>
        <taxon>Micromonosporaceae</taxon>
        <taxon>Catellatospora</taxon>
    </lineage>
</organism>
<dbReference type="InterPro" id="IPR051553">
    <property type="entry name" value="Ran_GTPase-activating"/>
</dbReference>
<dbReference type="PANTHER" id="PTHR45982:SF1">
    <property type="entry name" value="REGULATOR OF CHROMOSOME CONDENSATION"/>
    <property type="match status" value="1"/>
</dbReference>
<dbReference type="PROSITE" id="PS50012">
    <property type="entry name" value="RCC1_3"/>
    <property type="match status" value="7"/>
</dbReference>
<dbReference type="GO" id="GO:0005085">
    <property type="term" value="F:guanyl-nucleotide exchange factor activity"/>
    <property type="evidence" value="ECO:0007669"/>
    <property type="project" value="TreeGrafter"/>
</dbReference>
<name>A0A8J3P557_9ACTN</name>
<dbReference type="RefSeq" id="WP_203689060.1">
    <property type="nucleotide sequence ID" value="NZ_BAAALC010000004.1"/>
</dbReference>
<dbReference type="SUPFAM" id="SSF50985">
    <property type="entry name" value="RCC1/BLIP-II"/>
    <property type="match status" value="1"/>
</dbReference>